<dbReference type="AlphaFoldDB" id="A0A2K0TTI1"/>
<dbReference type="Proteomes" id="UP000236290">
    <property type="component" value="Unassembled WGS sequence"/>
</dbReference>
<evidence type="ECO:0000313" key="1">
    <source>
        <dbReference type="EMBL" id="PNP48833.1"/>
    </source>
</evidence>
<evidence type="ECO:0000313" key="2">
    <source>
        <dbReference type="Proteomes" id="UP000236290"/>
    </source>
</evidence>
<comment type="caution">
    <text evidence="1">The sequence shown here is derived from an EMBL/GenBank/DDBJ whole genome shotgun (WGS) entry which is preliminary data.</text>
</comment>
<reference evidence="1 2" key="1">
    <citation type="submission" date="2017-02" db="EMBL/GenBank/DDBJ databases">
        <title>Genomes of Trichoderma spp. with biocontrol activity.</title>
        <authorList>
            <person name="Gardiner D."/>
            <person name="Kazan K."/>
            <person name="Vos C."/>
            <person name="Harvey P."/>
        </authorList>
    </citation>
    <scope>NUCLEOTIDE SEQUENCE [LARGE SCALE GENOMIC DNA]</scope>
    <source>
        <strain evidence="1 2">Tr1</strain>
    </source>
</reference>
<dbReference type="EMBL" id="MTYI01000224">
    <property type="protein sequence ID" value="PNP48833.1"/>
    <property type="molecule type" value="Genomic_DNA"/>
</dbReference>
<accession>A0A2K0TTI1</accession>
<name>A0A2K0TTI1_TRIHA</name>
<protein>
    <submittedName>
        <fullName evidence="1">Uncharacterized protein</fullName>
    </submittedName>
</protein>
<organism evidence="1 2">
    <name type="scientific">Trichoderma harzianum</name>
    <name type="common">Hypocrea lixii</name>
    <dbReference type="NCBI Taxonomy" id="5544"/>
    <lineage>
        <taxon>Eukaryota</taxon>
        <taxon>Fungi</taxon>
        <taxon>Dikarya</taxon>
        <taxon>Ascomycota</taxon>
        <taxon>Pezizomycotina</taxon>
        <taxon>Sordariomycetes</taxon>
        <taxon>Hypocreomycetidae</taxon>
        <taxon>Hypocreales</taxon>
        <taxon>Hypocreaceae</taxon>
        <taxon>Trichoderma</taxon>
    </lineage>
</organism>
<gene>
    <name evidence="1" type="ORF">THARTR1_10278</name>
</gene>
<proteinExistence type="predicted"/>
<sequence>MVQFMRHNEGDRAEYHRFEVRPNAKGPVDEGNICAHM</sequence>